<feature type="compositionally biased region" description="Polar residues" evidence="1">
    <location>
        <begin position="43"/>
        <end position="54"/>
    </location>
</feature>
<protein>
    <submittedName>
        <fullName evidence="3">Uncharacterized protein</fullName>
    </submittedName>
</protein>
<organism evidence="2 3">
    <name type="scientific">Panagrellus redivivus</name>
    <name type="common">Microworm</name>
    <dbReference type="NCBI Taxonomy" id="6233"/>
    <lineage>
        <taxon>Eukaryota</taxon>
        <taxon>Metazoa</taxon>
        <taxon>Ecdysozoa</taxon>
        <taxon>Nematoda</taxon>
        <taxon>Chromadorea</taxon>
        <taxon>Rhabditida</taxon>
        <taxon>Tylenchina</taxon>
        <taxon>Panagrolaimomorpha</taxon>
        <taxon>Panagrolaimoidea</taxon>
        <taxon>Panagrolaimidae</taxon>
        <taxon>Panagrellus</taxon>
    </lineage>
</organism>
<reference evidence="2" key="1">
    <citation type="journal article" date="2013" name="Genetics">
        <title>The draft genome and transcriptome of Panagrellus redivivus are shaped by the harsh demands of a free-living lifestyle.</title>
        <authorList>
            <person name="Srinivasan J."/>
            <person name="Dillman A.R."/>
            <person name="Macchietto M.G."/>
            <person name="Heikkinen L."/>
            <person name="Lakso M."/>
            <person name="Fracchia K.M."/>
            <person name="Antoshechkin I."/>
            <person name="Mortazavi A."/>
            <person name="Wong G."/>
            <person name="Sternberg P.W."/>
        </authorList>
    </citation>
    <scope>NUCLEOTIDE SEQUENCE [LARGE SCALE GENOMIC DNA]</scope>
    <source>
        <strain evidence="2">MT8872</strain>
    </source>
</reference>
<evidence type="ECO:0000313" key="2">
    <source>
        <dbReference type="Proteomes" id="UP000492821"/>
    </source>
</evidence>
<evidence type="ECO:0000256" key="1">
    <source>
        <dbReference type="SAM" id="MobiDB-lite"/>
    </source>
</evidence>
<proteinExistence type="predicted"/>
<dbReference type="Proteomes" id="UP000492821">
    <property type="component" value="Unassembled WGS sequence"/>
</dbReference>
<sequence>MLLAAVKFVAGKAFRSFIFPRMLTAYRKRDAMAATATAAATGHRSTTQNDTTQRGFKDGPAHGSKTRQAVFDQAYANFSTSFQNLKHNSSSFKPPKIKWSKVRKFGENAVKGAVVYGFQRELYERCLKPGFEAVYPKPADPPKSSEAPKADDPSQCMFNIDSDSFDAKSTTSADFMAAKFEMVKETYPDATNMLHEKLFQPKPINNVDASSESTVPPDGAPNTDPDHVFGDFSQFNDASFDLNIDLIALVADVLEKHYSDPDGLPEAFKEWGPEKYEALKELINRYREHPEELAKKLEELFE</sequence>
<feature type="region of interest" description="Disordered" evidence="1">
    <location>
        <begin position="38"/>
        <end position="64"/>
    </location>
</feature>
<reference evidence="3" key="2">
    <citation type="submission" date="2020-10" db="UniProtKB">
        <authorList>
            <consortium name="WormBaseParasite"/>
        </authorList>
    </citation>
    <scope>IDENTIFICATION</scope>
</reference>
<dbReference type="AlphaFoldDB" id="A0A7E4VQU5"/>
<accession>A0A7E4VQU5</accession>
<keyword evidence="2" id="KW-1185">Reference proteome</keyword>
<dbReference type="WBParaSite" id="Pan_g23555.t1">
    <property type="protein sequence ID" value="Pan_g23555.t1"/>
    <property type="gene ID" value="Pan_g23555"/>
</dbReference>
<name>A0A7E4VQU5_PANRE</name>
<evidence type="ECO:0000313" key="3">
    <source>
        <dbReference type="WBParaSite" id="Pan_g23555.t1"/>
    </source>
</evidence>